<reference evidence="1" key="1">
    <citation type="submission" date="2014-11" db="EMBL/GenBank/DDBJ databases">
        <authorList>
            <person name="Amaro Gonzalez C."/>
        </authorList>
    </citation>
    <scope>NUCLEOTIDE SEQUENCE</scope>
</reference>
<sequence>MYCLEAVQSISVQSSMIRTNRNHKKSNVFYPFPVFIVYLC</sequence>
<proteinExistence type="predicted"/>
<organism evidence="1">
    <name type="scientific">Anguilla anguilla</name>
    <name type="common">European freshwater eel</name>
    <name type="synonym">Muraena anguilla</name>
    <dbReference type="NCBI Taxonomy" id="7936"/>
    <lineage>
        <taxon>Eukaryota</taxon>
        <taxon>Metazoa</taxon>
        <taxon>Chordata</taxon>
        <taxon>Craniata</taxon>
        <taxon>Vertebrata</taxon>
        <taxon>Euteleostomi</taxon>
        <taxon>Actinopterygii</taxon>
        <taxon>Neopterygii</taxon>
        <taxon>Teleostei</taxon>
        <taxon>Anguilliformes</taxon>
        <taxon>Anguillidae</taxon>
        <taxon>Anguilla</taxon>
    </lineage>
</organism>
<dbReference type="AlphaFoldDB" id="A0A0E9PKH6"/>
<evidence type="ECO:0000313" key="1">
    <source>
        <dbReference type="EMBL" id="JAH04772.1"/>
    </source>
</evidence>
<reference evidence="1" key="2">
    <citation type="journal article" date="2015" name="Fish Shellfish Immunol.">
        <title>Early steps in the European eel (Anguilla anguilla)-Vibrio vulnificus interaction in the gills: Role of the RtxA13 toxin.</title>
        <authorList>
            <person name="Callol A."/>
            <person name="Pajuelo D."/>
            <person name="Ebbesson L."/>
            <person name="Teles M."/>
            <person name="MacKenzie S."/>
            <person name="Amaro C."/>
        </authorList>
    </citation>
    <scope>NUCLEOTIDE SEQUENCE</scope>
</reference>
<dbReference type="EMBL" id="GBXM01103805">
    <property type="protein sequence ID" value="JAH04772.1"/>
    <property type="molecule type" value="Transcribed_RNA"/>
</dbReference>
<protein>
    <submittedName>
        <fullName evidence="1">Uncharacterized protein</fullName>
    </submittedName>
</protein>
<accession>A0A0E9PKH6</accession>
<name>A0A0E9PKH6_ANGAN</name>